<evidence type="ECO:0000256" key="1">
    <source>
        <dbReference type="ARBA" id="ARBA00008791"/>
    </source>
</evidence>
<sequence>MTTPRIVVGVNGSTTSTAAVRWAAVEAQLRDADLHLVVAHRWQVPGKRFTSRSDLLRATGERVTAHLDAAVHQARSAAAGVRVQGFAVVGDPVPVLLEAATDADLLVVGGRDRGTPEPMLGPVASQIAAYAPCSVAVVRDGFRADGNTVVVGIDDSPATAATVGAAFEEAALRQSATLLAVSAYTAAPPGSDLRVFEAGLHRRIGEEVAPWRDKYPQIPVVCEVINGNPGAVLVERSQRAGLLVVGAGSGRDFEGLRLGPIRLHLLHHAGCPVLIARAAR</sequence>
<dbReference type="InterPro" id="IPR006016">
    <property type="entry name" value="UspA"/>
</dbReference>
<evidence type="ECO:0000259" key="2">
    <source>
        <dbReference type="Pfam" id="PF00582"/>
    </source>
</evidence>
<dbReference type="EMBL" id="PVZG01000060">
    <property type="protein sequence ID" value="PRY16991.1"/>
    <property type="molecule type" value="Genomic_DNA"/>
</dbReference>
<dbReference type="Gene3D" id="3.40.50.620">
    <property type="entry name" value="HUPs"/>
    <property type="match status" value="2"/>
</dbReference>
<dbReference type="OrthoDB" id="3404132at2"/>
<organism evidence="3 4">
    <name type="scientific">Pseudosporangium ferrugineum</name>
    <dbReference type="NCBI Taxonomy" id="439699"/>
    <lineage>
        <taxon>Bacteria</taxon>
        <taxon>Bacillati</taxon>
        <taxon>Actinomycetota</taxon>
        <taxon>Actinomycetes</taxon>
        <taxon>Micromonosporales</taxon>
        <taxon>Micromonosporaceae</taxon>
        <taxon>Pseudosporangium</taxon>
    </lineage>
</organism>
<keyword evidence="4" id="KW-1185">Reference proteome</keyword>
<protein>
    <submittedName>
        <fullName evidence="3">Nucleotide-binding universal stress UspA family protein</fullName>
    </submittedName>
</protein>
<reference evidence="3 4" key="1">
    <citation type="submission" date="2018-03" db="EMBL/GenBank/DDBJ databases">
        <title>Genomic Encyclopedia of Archaeal and Bacterial Type Strains, Phase II (KMG-II): from individual species to whole genera.</title>
        <authorList>
            <person name="Goeker M."/>
        </authorList>
    </citation>
    <scope>NUCLEOTIDE SEQUENCE [LARGE SCALE GENOMIC DNA]</scope>
    <source>
        <strain evidence="3 4">DSM 45348</strain>
    </source>
</reference>
<evidence type="ECO:0000313" key="3">
    <source>
        <dbReference type="EMBL" id="PRY16991.1"/>
    </source>
</evidence>
<dbReference type="PRINTS" id="PR01438">
    <property type="entry name" value="UNVRSLSTRESS"/>
</dbReference>
<evidence type="ECO:0000313" key="4">
    <source>
        <dbReference type="Proteomes" id="UP000239209"/>
    </source>
</evidence>
<comment type="similarity">
    <text evidence="1">Belongs to the universal stress protein A family.</text>
</comment>
<dbReference type="InterPro" id="IPR014729">
    <property type="entry name" value="Rossmann-like_a/b/a_fold"/>
</dbReference>
<dbReference type="RefSeq" id="WP_106131550.1">
    <property type="nucleotide sequence ID" value="NZ_PVZG01000060.1"/>
</dbReference>
<proteinExistence type="inferred from homology"/>
<dbReference type="Proteomes" id="UP000239209">
    <property type="component" value="Unassembled WGS sequence"/>
</dbReference>
<feature type="domain" description="UspA" evidence="2">
    <location>
        <begin position="5"/>
        <end position="139"/>
    </location>
</feature>
<dbReference type="AlphaFoldDB" id="A0A2T0R782"/>
<accession>A0A2T0R782</accession>
<dbReference type="PANTHER" id="PTHR46553:SF3">
    <property type="entry name" value="ADENINE NUCLEOTIDE ALPHA HYDROLASES-LIKE SUPERFAMILY PROTEIN"/>
    <property type="match status" value="1"/>
</dbReference>
<dbReference type="InterPro" id="IPR006015">
    <property type="entry name" value="Universal_stress_UspA"/>
</dbReference>
<name>A0A2T0R782_9ACTN</name>
<dbReference type="PANTHER" id="PTHR46553">
    <property type="entry name" value="ADENINE NUCLEOTIDE ALPHA HYDROLASES-LIKE SUPERFAMILY PROTEIN"/>
    <property type="match status" value="1"/>
</dbReference>
<feature type="domain" description="UspA" evidence="2">
    <location>
        <begin position="148"/>
        <end position="277"/>
    </location>
</feature>
<dbReference type="SUPFAM" id="SSF52402">
    <property type="entry name" value="Adenine nucleotide alpha hydrolases-like"/>
    <property type="match status" value="2"/>
</dbReference>
<comment type="caution">
    <text evidence="3">The sequence shown here is derived from an EMBL/GenBank/DDBJ whole genome shotgun (WGS) entry which is preliminary data.</text>
</comment>
<gene>
    <name evidence="3" type="ORF">CLV70_1604</name>
</gene>
<dbReference type="Pfam" id="PF00582">
    <property type="entry name" value="Usp"/>
    <property type="match status" value="2"/>
</dbReference>